<keyword evidence="2" id="KW-1185">Reference proteome</keyword>
<organism evidence="1 2">
    <name type="scientific">Portunus trituberculatus</name>
    <name type="common">Swimming crab</name>
    <name type="synonym">Neptunus trituberculatus</name>
    <dbReference type="NCBI Taxonomy" id="210409"/>
    <lineage>
        <taxon>Eukaryota</taxon>
        <taxon>Metazoa</taxon>
        <taxon>Ecdysozoa</taxon>
        <taxon>Arthropoda</taxon>
        <taxon>Crustacea</taxon>
        <taxon>Multicrustacea</taxon>
        <taxon>Malacostraca</taxon>
        <taxon>Eumalacostraca</taxon>
        <taxon>Eucarida</taxon>
        <taxon>Decapoda</taxon>
        <taxon>Pleocyemata</taxon>
        <taxon>Brachyura</taxon>
        <taxon>Eubrachyura</taxon>
        <taxon>Portunoidea</taxon>
        <taxon>Portunidae</taxon>
        <taxon>Portuninae</taxon>
        <taxon>Portunus</taxon>
    </lineage>
</organism>
<protein>
    <submittedName>
        <fullName evidence="1">Uncharacterized protein</fullName>
    </submittedName>
</protein>
<comment type="caution">
    <text evidence="1">The sequence shown here is derived from an EMBL/GenBank/DDBJ whole genome shotgun (WGS) entry which is preliminary data.</text>
</comment>
<gene>
    <name evidence="1" type="ORF">E2C01_048023</name>
</gene>
<dbReference type="EMBL" id="VSRR010012120">
    <property type="protein sequence ID" value="MPC54116.1"/>
    <property type="molecule type" value="Genomic_DNA"/>
</dbReference>
<name>A0A5B7G9F6_PORTR</name>
<evidence type="ECO:0000313" key="1">
    <source>
        <dbReference type="EMBL" id="MPC54116.1"/>
    </source>
</evidence>
<accession>A0A5B7G9F6</accession>
<dbReference type="Proteomes" id="UP000324222">
    <property type="component" value="Unassembled WGS sequence"/>
</dbReference>
<reference evidence="1 2" key="1">
    <citation type="submission" date="2019-05" db="EMBL/GenBank/DDBJ databases">
        <title>Another draft genome of Portunus trituberculatus and its Hox gene families provides insights of decapod evolution.</title>
        <authorList>
            <person name="Jeong J.-H."/>
            <person name="Song I."/>
            <person name="Kim S."/>
            <person name="Choi T."/>
            <person name="Kim D."/>
            <person name="Ryu S."/>
            <person name="Kim W."/>
        </authorList>
    </citation>
    <scope>NUCLEOTIDE SEQUENCE [LARGE SCALE GENOMIC DNA]</scope>
    <source>
        <tissue evidence="1">Muscle</tissue>
    </source>
</reference>
<proteinExistence type="predicted"/>
<sequence length="81" mass="8403">MFLCQGHIGSLWPRVSVSKQPVVGGGGGQKGILVAVCGREAVPAHQRPTVRLGLELLTAAHCPLPTTPVCLCVRVSPAILP</sequence>
<evidence type="ECO:0000313" key="2">
    <source>
        <dbReference type="Proteomes" id="UP000324222"/>
    </source>
</evidence>
<dbReference type="AlphaFoldDB" id="A0A5B7G9F6"/>